<keyword evidence="2" id="KW-1185">Reference proteome</keyword>
<reference evidence="1 2" key="1">
    <citation type="submission" date="2023-12" db="EMBL/GenBank/DDBJ databases">
        <title>Chromobacterium sp. strain TRC.1.1.SA producing antimicrobial pigment.</title>
        <authorList>
            <person name="Verma N."/>
            <person name="Choksket S."/>
            <person name="Pinnaka A.K."/>
            <person name="Korpole S."/>
        </authorList>
    </citation>
    <scope>NUCLEOTIDE SEQUENCE [LARGE SCALE GENOMIC DNA]</scope>
    <source>
        <strain evidence="1 2">TRC1.1.SA</strain>
    </source>
</reference>
<comment type="caution">
    <text evidence="1">The sequence shown here is derived from an EMBL/GenBank/DDBJ whole genome shotgun (WGS) entry which is preliminary data.</text>
</comment>
<dbReference type="RefSeq" id="WP_346788504.1">
    <property type="nucleotide sequence ID" value="NZ_JAYFSJ010000006.1"/>
</dbReference>
<sequence length="140" mass="14351">MNISQFSGRISPVASMGPDLASATGQTTIFLLGSNNDKDKKEISPLAALLILSALDIGHRVSFQQKFSSILSHAINSTDQSGLLNQSLNDLLQRQTAMASCVEPASSLSQGVASSTGVAAYAQVTAMATAAIGPAISVSV</sequence>
<evidence type="ECO:0000313" key="2">
    <source>
        <dbReference type="Proteomes" id="UP001405405"/>
    </source>
</evidence>
<accession>A0ABV0CL65</accession>
<evidence type="ECO:0000313" key="1">
    <source>
        <dbReference type="EMBL" id="MEN7431168.1"/>
    </source>
</evidence>
<protein>
    <submittedName>
        <fullName evidence="1">Uncharacterized protein</fullName>
    </submittedName>
</protein>
<dbReference type="EMBL" id="JAYFSJ010000006">
    <property type="protein sequence ID" value="MEN7431168.1"/>
    <property type="molecule type" value="Genomic_DNA"/>
</dbReference>
<gene>
    <name evidence="1" type="ORF">VA599_10430</name>
</gene>
<organism evidence="1 2">
    <name type="scientific">Chromobacterium indicum</name>
    <dbReference type="NCBI Taxonomy" id="3110228"/>
    <lineage>
        <taxon>Bacteria</taxon>
        <taxon>Pseudomonadati</taxon>
        <taxon>Pseudomonadota</taxon>
        <taxon>Betaproteobacteria</taxon>
        <taxon>Neisseriales</taxon>
        <taxon>Chromobacteriaceae</taxon>
        <taxon>Chromobacterium</taxon>
    </lineage>
</organism>
<proteinExistence type="predicted"/>
<name>A0ABV0CL65_9NEIS</name>
<dbReference type="Proteomes" id="UP001405405">
    <property type="component" value="Unassembled WGS sequence"/>
</dbReference>